<accession>A0A0M7GUK9</accession>
<dbReference type="Gene3D" id="3.20.20.410">
    <property type="entry name" value="Protein of unknown function UPF0759"/>
    <property type="match status" value="1"/>
</dbReference>
<dbReference type="Pfam" id="PF01904">
    <property type="entry name" value="DUF72"/>
    <property type="match status" value="1"/>
</dbReference>
<evidence type="ECO:0000313" key="2">
    <source>
        <dbReference type="EMBL" id="CUI98965.1"/>
    </source>
</evidence>
<dbReference type="SUPFAM" id="SSF117396">
    <property type="entry name" value="TM1631-like"/>
    <property type="match status" value="1"/>
</dbReference>
<name>A0A0J6C1N5_9BORD</name>
<dbReference type="RefSeq" id="WP_043214390.1">
    <property type="nucleotide sequence ID" value="NZ_CAJGUP010000171.1"/>
</dbReference>
<keyword evidence="4" id="KW-1185">Reference proteome</keyword>
<protein>
    <submittedName>
        <fullName evidence="2">Protein of uncharacterized function DUF72</fullName>
    </submittedName>
</protein>
<accession>A0A0J6C1N5</accession>
<dbReference type="KEGG" id="bpdz:BBN53_15425"/>
<reference evidence="2 3" key="1">
    <citation type="submission" date="2015-09" db="EMBL/GenBank/DDBJ databases">
        <authorList>
            <person name="Jackson K.R."/>
            <person name="Lunt B.L."/>
            <person name="Fisher J.N.B."/>
            <person name="Gardner A.V."/>
            <person name="Bailey M.E."/>
            <person name="Deus L.M."/>
            <person name="Earl A.S."/>
            <person name="Gibby P.D."/>
            <person name="Hartmann K.A."/>
            <person name="Liu J.E."/>
            <person name="Manci A.M."/>
            <person name="Nielsen D.A."/>
            <person name="Solomon M.B."/>
            <person name="Breakwell D.P."/>
            <person name="Burnett S.H."/>
            <person name="Grose J.H."/>
        </authorList>
    </citation>
    <scope>NUCLEOTIDE SEQUENCE [LARGE SCALE GENOMIC DNA]</scope>
    <source>
        <strain evidence="2 3">2789STDY5608636</strain>
    </source>
</reference>
<sequence length="299" mass="33739">MSLLIGTASWTDPTLLACGRFYPPEASDAAARLRFYAARFPVVEADSPYYGLPAPEATHAWAQRTPEGFVFDIKAFRLFTGHQTPLRALPADLLRDLGWQAEDPRPCFDNQLPAAWRDELWRRFLLALEPLRAAGKLGLVHCQFPPWVRNDARGAARLDDCARHLEELDASVEFRHESWLRDASAAHATLARLRERALVHTVVDAPQGVANTVPAVWRTTRDDLALVRLHGRNRQAWNSRGQASSSRFQYEYNDAELADLAQRIQQLAARQTHVILNTNYQDQGVRNAQGLLRAVAMRT</sequence>
<proteinExistence type="predicted"/>
<dbReference type="AlphaFoldDB" id="A0A0J6C1N5"/>
<dbReference type="InterPro" id="IPR002763">
    <property type="entry name" value="DUF72"/>
</dbReference>
<dbReference type="PANTHER" id="PTHR30348:SF13">
    <property type="entry name" value="UPF0759 PROTEIN YUNF"/>
    <property type="match status" value="1"/>
</dbReference>
<dbReference type="Proteomes" id="UP000092950">
    <property type="component" value="Chromosome"/>
</dbReference>
<dbReference type="EMBL" id="CP016440">
    <property type="protein sequence ID" value="ANY17148.1"/>
    <property type="molecule type" value="Genomic_DNA"/>
</dbReference>
<dbReference type="EMBL" id="CYTV01000009">
    <property type="protein sequence ID" value="CUI98965.1"/>
    <property type="molecule type" value="Genomic_DNA"/>
</dbReference>
<dbReference type="InterPro" id="IPR036520">
    <property type="entry name" value="UPF0759_sf"/>
</dbReference>
<dbReference type="OrthoDB" id="9780310at2"/>
<organism evidence="2 3">
    <name type="scientific">Bordetella pseudohinzii</name>
    <dbReference type="NCBI Taxonomy" id="1331258"/>
    <lineage>
        <taxon>Bacteria</taxon>
        <taxon>Pseudomonadati</taxon>
        <taxon>Pseudomonadota</taxon>
        <taxon>Betaproteobacteria</taxon>
        <taxon>Burkholderiales</taxon>
        <taxon>Alcaligenaceae</taxon>
        <taxon>Bordetella</taxon>
    </lineage>
</organism>
<gene>
    <name evidence="1" type="ORF">BBN53_15425</name>
    <name evidence="2" type="ORF">ERS370011_03216</name>
</gene>
<evidence type="ECO:0000313" key="1">
    <source>
        <dbReference type="EMBL" id="ANY17148.1"/>
    </source>
</evidence>
<evidence type="ECO:0000313" key="4">
    <source>
        <dbReference type="Proteomes" id="UP000092950"/>
    </source>
</evidence>
<dbReference type="Proteomes" id="UP000053096">
    <property type="component" value="Unassembled WGS sequence"/>
</dbReference>
<evidence type="ECO:0000313" key="3">
    <source>
        <dbReference type="Proteomes" id="UP000053096"/>
    </source>
</evidence>
<reference evidence="1 4" key="2">
    <citation type="submission" date="2016-07" db="EMBL/GenBank/DDBJ databases">
        <title>Complete genome sequences of Bordetella pseudohinzii.</title>
        <authorList>
            <person name="Spilker T."/>
            <person name="Darrah R."/>
            <person name="LiPuma J.J."/>
        </authorList>
    </citation>
    <scope>NUCLEOTIDE SEQUENCE [LARGE SCALE GENOMIC DNA]</scope>
    <source>
        <strain evidence="1 4">HI4681</strain>
    </source>
</reference>
<dbReference type="PANTHER" id="PTHR30348">
    <property type="entry name" value="UNCHARACTERIZED PROTEIN YECE"/>
    <property type="match status" value="1"/>
</dbReference>